<dbReference type="RefSeq" id="WP_015207482.1">
    <property type="nucleotide sequence ID" value="NC_019757.1"/>
</dbReference>
<accession>K9WXI6</accession>
<keyword evidence="2" id="KW-1185">Reference proteome</keyword>
<sequence>MSVHFVHTGIQDYQSSSQWNAIGFVDIQNGLEIDISRIDRNNPSHYITQFFGTPDPNFDLQWDSNPSKSPLLILITHYDPLRKVRQSLSFTDKQIRQFLEENSGLPPQYEEQVISFEDELRIFSNEFNLDACKMANESDVIVCCWGEFIESQYQEKHIFQGTSRGAVFINSYKERTEVHGTFSWY</sequence>
<dbReference type="AlphaFoldDB" id="K9WXI6"/>
<dbReference type="EMBL" id="CP003642">
    <property type="protein sequence ID" value="AFZ24227.1"/>
    <property type="molecule type" value="Genomic_DNA"/>
</dbReference>
<dbReference type="HOGENOM" id="CLU_1459030_0_0_3"/>
<dbReference type="STRING" id="56107.Cylst_1981"/>
<name>K9WXI6_9NOST</name>
<evidence type="ECO:0000313" key="2">
    <source>
        <dbReference type="Proteomes" id="UP000010475"/>
    </source>
</evidence>
<reference evidence="1 2" key="1">
    <citation type="submission" date="2012-06" db="EMBL/GenBank/DDBJ databases">
        <title>Finished chromosome of genome of Cylindrospermum stagnale PCC 7417.</title>
        <authorList>
            <consortium name="US DOE Joint Genome Institute"/>
            <person name="Gugger M."/>
            <person name="Coursin T."/>
            <person name="Rippka R."/>
            <person name="Tandeau De Marsac N."/>
            <person name="Huntemann M."/>
            <person name="Wei C.-L."/>
            <person name="Han J."/>
            <person name="Detter J.C."/>
            <person name="Han C."/>
            <person name="Tapia R."/>
            <person name="Chen A."/>
            <person name="Kyrpides N."/>
            <person name="Mavromatis K."/>
            <person name="Markowitz V."/>
            <person name="Szeto E."/>
            <person name="Ivanova N."/>
            <person name="Pagani I."/>
            <person name="Pati A."/>
            <person name="Goodwin L."/>
            <person name="Nordberg H.P."/>
            <person name="Cantor M.N."/>
            <person name="Hua S.X."/>
            <person name="Woyke T."/>
            <person name="Kerfeld C.A."/>
        </authorList>
    </citation>
    <scope>NUCLEOTIDE SEQUENCE [LARGE SCALE GENOMIC DNA]</scope>
    <source>
        <strain evidence="1 2">PCC 7417</strain>
    </source>
</reference>
<dbReference type="KEGG" id="csg:Cylst_1981"/>
<protein>
    <submittedName>
        <fullName evidence="1">Uncharacterized protein</fullName>
    </submittedName>
</protein>
<evidence type="ECO:0000313" key="1">
    <source>
        <dbReference type="EMBL" id="AFZ24227.1"/>
    </source>
</evidence>
<dbReference type="Proteomes" id="UP000010475">
    <property type="component" value="Chromosome"/>
</dbReference>
<gene>
    <name evidence="1" type="ORF">Cylst_1981</name>
</gene>
<organism evidence="1 2">
    <name type="scientific">Cylindrospermum stagnale PCC 7417</name>
    <dbReference type="NCBI Taxonomy" id="56107"/>
    <lineage>
        <taxon>Bacteria</taxon>
        <taxon>Bacillati</taxon>
        <taxon>Cyanobacteriota</taxon>
        <taxon>Cyanophyceae</taxon>
        <taxon>Nostocales</taxon>
        <taxon>Nostocaceae</taxon>
        <taxon>Cylindrospermum</taxon>
    </lineage>
</organism>
<proteinExistence type="predicted"/>